<proteinExistence type="predicted"/>
<feature type="domain" description="Secretion system C-terminal sorting" evidence="1">
    <location>
        <begin position="41"/>
        <end position="108"/>
    </location>
</feature>
<gene>
    <name evidence="2" type="ORF">AAG747_13500</name>
</gene>
<dbReference type="EMBL" id="JBDKWZ010000007">
    <property type="protein sequence ID" value="MEN7548932.1"/>
    <property type="molecule type" value="Genomic_DNA"/>
</dbReference>
<evidence type="ECO:0000313" key="2">
    <source>
        <dbReference type="EMBL" id="MEN7548932.1"/>
    </source>
</evidence>
<organism evidence="2 3">
    <name type="scientific">Rapidithrix thailandica</name>
    <dbReference type="NCBI Taxonomy" id="413964"/>
    <lineage>
        <taxon>Bacteria</taxon>
        <taxon>Pseudomonadati</taxon>
        <taxon>Bacteroidota</taxon>
        <taxon>Cytophagia</taxon>
        <taxon>Cytophagales</taxon>
        <taxon>Flammeovirgaceae</taxon>
        <taxon>Rapidithrix</taxon>
    </lineage>
</organism>
<reference evidence="2 3" key="1">
    <citation type="submission" date="2024-04" db="EMBL/GenBank/DDBJ databases">
        <title>Novel genus in family Flammeovirgaceae.</title>
        <authorList>
            <person name="Nguyen T.H."/>
            <person name="Vuong T.Q."/>
            <person name="Le H."/>
            <person name="Kim S.-G."/>
        </authorList>
    </citation>
    <scope>NUCLEOTIDE SEQUENCE [LARGE SCALE GENOMIC DNA]</scope>
    <source>
        <strain evidence="2 3">JCM 23209</strain>
    </source>
</reference>
<dbReference type="NCBIfam" id="TIGR04183">
    <property type="entry name" value="Por_Secre_tail"/>
    <property type="match status" value="1"/>
</dbReference>
<accession>A0AAW9S604</accession>
<evidence type="ECO:0000259" key="1">
    <source>
        <dbReference type="Pfam" id="PF18962"/>
    </source>
</evidence>
<sequence length="112" mass="12704">MNNAKGQTNNIVPKVQFMDKHDEDENNFSVNVVQIDEGKEIKVELSGLKNKNVELALYNTIGNVVFKDKLRAQSNFTSLNITPNEHLTKGLYFLSVVTGNKKITKKLILKHF</sequence>
<protein>
    <submittedName>
        <fullName evidence="2">T9SS type A sorting domain-containing protein</fullName>
    </submittedName>
</protein>
<comment type="caution">
    <text evidence="2">The sequence shown here is derived from an EMBL/GenBank/DDBJ whole genome shotgun (WGS) entry which is preliminary data.</text>
</comment>
<dbReference type="Proteomes" id="UP001403385">
    <property type="component" value="Unassembled WGS sequence"/>
</dbReference>
<evidence type="ECO:0000313" key="3">
    <source>
        <dbReference type="Proteomes" id="UP001403385"/>
    </source>
</evidence>
<dbReference type="Pfam" id="PF18962">
    <property type="entry name" value="Por_Secre_tail"/>
    <property type="match status" value="1"/>
</dbReference>
<name>A0AAW9S604_9BACT</name>
<dbReference type="AlphaFoldDB" id="A0AAW9S604"/>
<keyword evidence="3" id="KW-1185">Reference proteome</keyword>
<dbReference type="InterPro" id="IPR026444">
    <property type="entry name" value="Secre_tail"/>
</dbReference>
<dbReference type="RefSeq" id="WP_346821708.1">
    <property type="nucleotide sequence ID" value="NZ_JBDKWZ010000007.1"/>
</dbReference>